<comment type="similarity">
    <text evidence="6">Belongs to the ABC-4 integral membrane protein family.</text>
</comment>
<dbReference type="EMBL" id="JAUSSK010000001">
    <property type="protein sequence ID" value="MDQ0008256.1"/>
    <property type="molecule type" value="Genomic_DNA"/>
</dbReference>
<dbReference type="PANTHER" id="PTHR30572:SF4">
    <property type="entry name" value="ABC TRANSPORTER PERMEASE YTRF"/>
    <property type="match status" value="1"/>
</dbReference>
<proteinExistence type="inferred from homology"/>
<comment type="caution">
    <text evidence="10">The sequence shown here is derived from an EMBL/GenBank/DDBJ whole genome shotgun (WGS) entry which is preliminary data.</text>
</comment>
<evidence type="ECO:0000256" key="2">
    <source>
        <dbReference type="ARBA" id="ARBA00022475"/>
    </source>
</evidence>
<feature type="transmembrane region" description="Helical" evidence="7">
    <location>
        <begin position="282"/>
        <end position="306"/>
    </location>
</feature>
<dbReference type="RefSeq" id="WP_306846908.1">
    <property type="nucleotide sequence ID" value="NZ_JAUSSK010000001.1"/>
</dbReference>
<organism evidence="10 11">
    <name type="scientific">Luteibacter jiangsuensis</name>
    <dbReference type="NCBI Taxonomy" id="637577"/>
    <lineage>
        <taxon>Bacteria</taxon>
        <taxon>Pseudomonadati</taxon>
        <taxon>Pseudomonadota</taxon>
        <taxon>Gammaproteobacteria</taxon>
        <taxon>Lysobacterales</taxon>
        <taxon>Rhodanobacteraceae</taxon>
        <taxon>Luteibacter</taxon>
    </lineage>
</organism>
<feature type="domain" description="MacB-like periplasmic core" evidence="9">
    <location>
        <begin position="41"/>
        <end position="246"/>
    </location>
</feature>
<evidence type="ECO:0000256" key="4">
    <source>
        <dbReference type="ARBA" id="ARBA00022989"/>
    </source>
</evidence>
<keyword evidence="4 7" id="KW-1133">Transmembrane helix</keyword>
<gene>
    <name evidence="10" type="ORF">J2T07_000415</name>
</gene>
<keyword evidence="11" id="KW-1185">Reference proteome</keyword>
<dbReference type="InterPro" id="IPR025857">
    <property type="entry name" value="MacB_PCD"/>
</dbReference>
<dbReference type="Pfam" id="PF02687">
    <property type="entry name" value="FtsX"/>
    <property type="match status" value="1"/>
</dbReference>
<evidence type="ECO:0000256" key="1">
    <source>
        <dbReference type="ARBA" id="ARBA00004651"/>
    </source>
</evidence>
<sequence length="402" mass="43431">MNRFLDIIPTILAMLRRQKFIHVLLLLEVAVLTAVIINAMAVVAATQDRWQTPTGIDEANIGVIRSIGVIGASNPSTASQNLELLREIPDVESAAYGAPPLMNTSTIEVRRSADGHSTSITAYLFQGSQGLAHTLGVDVTQGRSFSENDPPPADSLTDSSVLPVLVTEGLSRHLFPDDGALGKVLYSDGNPMRVIGVVRHLRSQLTGAPTDDEGIVSEIRIEQENVGGAFTIRARKGRLDNALSQAASAMELHNPGHVQADVFTLPQKRREYFASDMAVTRLLLVITVILLTMLACGLAALTHFLVHRRLRQIGIMRALGAMRRDIVFFFACENFFVAGSGVVLGTIMAIGVNVQLAERYGLARLPASLVIATVAGMLLVSFSAVSLTLRRTVRRDPALLLR</sequence>
<evidence type="ECO:0000313" key="10">
    <source>
        <dbReference type="EMBL" id="MDQ0008256.1"/>
    </source>
</evidence>
<name>A0ABT9SV46_9GAMM</name>
<evidence type="ECO:0000256" key="5">
    <source>
        <dbReference type="ARBA" id="ARBA00023136"/>
    </source>
</evidence>
<evidence type="ECO:0000256" key="6">
    <source>
        <dbReference type="ARBA" id="ARBA00038076"/>
    </source>
</evidence>
<evidence type="ECO:0000259" key="8">
    <source>
        <dbReference type="Pfam" id="PF02687"/>
    </source>
</evidence>
<keyword evidence="5 7" id="KW-0472">Membrane</keyword>
<dbReference type="Proteomes" id="UP001237737">
    <property type="component" value="Unassembled WGS sequence"/>
</dbReference>
<evidence type="ECO:0000259" key="9">
    <source>
        <dbReference type="Pfam" id="PF12704"/>
    </source>
</evidence>
<dbReference type="InterPro" id="IPR050250">
    <property type="entry name" value="Macrolide_Exporter_MacB"/>
</dbReference>
<feature type="domain" description="ABC3 transporter permease C-terminal" evidence="8">
    <location>
        <begin position="285"/>
        <end position="390"/>
    </location>
</feature>
<evidence type="ECO:0000256" key="7">
    <source>
        <dbReference type="SAM" id="Phobius"/>
    </source>
</evidence>
<evidence type="ECO:0000313" key="11">
    <source>
        <dbReference type="Proteomes" id="UP001237737"/>
    </source>
</evidence>
<keyword evidence="3 7" id="KW-0812">Transmembrane</keyword>
<accession>A0ABT9SV46</accession>
<feature type="transmembrane region" description="Helical" evidence="7">
    <location>
        <begin position="326"/>
        <end position="350"/>
    </location>
</feature>
<keyword evidence="2" id="KW-1003">Cell membrane</keyword>
<feature type="transmembrane region" description="Helical" evidence="7">
    <location>
        <begin position="370"/>
        <end position="389"/>
    </location>
</feature>
<evidence type="ECO:0000256" key="3">
    <source>
        <dbReference type="ARBA" id="ARBA00022692"/>
    </source>
</evidence>
<comment type="subcellular location">
    <subcellularLocation>
        <location evidence="1">Cell membrane</location>
        <topology evidence="1">Multi-pass membrane protein</topology>
    </subcellularLocation>
</comment>
<feature type="transmembrane region" description="Helical" evidence="7">
    <location>
        <begin position="20"/>
        <end position="44"/>
    </location>
</feature>
<dbReference type="InterPro" id="IPR003838">
    <property type="entry name" value="ABC3_permease_C"/>
</dbReference>
<dbReference type="Pfam" id="PF12704">
    <property type="entry name" value="MacB_PCD"/>
    <property type="match status" value="1"/>
</dbReference>
<reference evidence="10 11" key="1">
    <citation type="submission" date="2023-07" db="EMBL/GenBank/DDBJ databases">
        <title>Sorghum-associated microbial communities from plants grown in Nebraska, USA.</title>
        <authorList>
            <person name="Schachtman D."/>
        </authorList>
    </citation>
    <scope>NUCLEOTIDE SEQUENCE [LARGE SCALE GENOMIC DNA]</scope>
    <source>
        <strain evidence="10 11">CC60</strain>
    </source>
</reference>
<protein>
    <submittedName>
        <fullName evidence="10">ABC transport system permease protein</fullName>
    </submittedName>
</protein>
<dbReference type="PANTHER" id="PTHR30572">
    <property type="entry name" value="MEMBRANE COMPONENT OF TRANSPORTER-RELATED"/>
    <property type="match status" value="1"/>
</dbReference>